<proteinExistence type="predicted"/>
<protein>
    <submittedName>
        <fullName evidence="2">Uncharacterized protein</fullName>
    </submittedName>
</protein>
<accession>A0A840FAP6</accession>
<evidence type="ECO:0000313" key="3">
    <source>
        <dbReference type="Proteomes" id="UP000529795"/>
    </source>
</evidence>
<sequence length="175" mass="18569">MKARYLLPILAIAIPGTLSAAALVVTKSVSVVADQVNTLNPKALPGSTIDVALTVDNPNTLLSNNIVGQVKIVDTIPSYLQLQVTDYATAGAGPIEFNDGSLLGTGLISSGLSLNYKGLRDATDGVEFSTDGINWTYQPTSTGGYDANVRAIRVTLTGLQAPLSRFRLRYRTMLR</sequence>
<keyword evidence="3" id="KW-1185">Reference proteome</keyword>
<evidence type="ECO:0000313" key="2">
    <source>
        <dbReference type="EMBL" id="MBB4152577.1"/>
    </source>
</evidence>
<feature type="chain" id="PRO_5032611893" evidence="1">
    <location>
        <begin position="21"/>
        <end position="175"/>
    </location>
</feature>
<dbReference type="AlphaFoldDB" id="A0A840FAP6"/>
<evidence type="ECO:0000256" key="1">
    <source>
        <dbReference type="SAM" id="SignalP"/>
    </source>
</evidence>
<dbReference type="EMBL" id="JACIEV010000001">
    <property type="protein sequence ID" value="MBB4152577.1"/>
    <property type="molecule type" value="Genomic_DNA"/>
</dbReference>
<keyword evidence="1" id="KW-0732">Signal</keyword>
<name>A0A840FAP6_9SPHN</name>
<dbReference type="RefSeq" id="WP_183982132.1">
    <property type="nucleotide sequence ID" value="NZ_JACIEV010000001.1"/>
</dbReference>
<dbReference type="Proteomes" id="UP000529795">
    <property type="component" value="Unassembled WGS sequence"/>
</dbReference>
<reference evidence="2 3" key="1">
    <citation type="submission" date="2020-08" db="EMBL/GenBank/DDBJ databases">
        <title>Genomic Encyclopedia of Type Strains, Phase IV (KMG-IV): sequencing the most valuable type-strain genomes for metagenomic binning, comparative biology and taxonomic classification.</title>
        <authorList>
            <person name="Goeker M."/>
        </authorList>
    </citation>
    <scope>NUCLEOTIDE SEQUENCE [LARGE SCALE GENOMIC DNA]</scope>
    <source>
        <strain evidence="2 3">YC6723</strain>
    </source>
</reference>
<organism evidence="2 3">
    <name type="scientific">Sphingomonas jinjuensis</name>
    <dbReference type="NCBI Taxonomy" id="535907"/>
    <lineage>
        <taxon>Bacteria</taxon>
        <taxon>Pseudomonadati</taxon>
        <taxon>Pseudomonadota</taxon>
        <taxon>Alphaproteobacteria</taxon>
        <taxon>Sphingomonadales</taxon>
        <taxon>Sphingomonadaceae</taxon>
        <taxon>Sphingomonas</taxon>
    </lineage>
</organism>
<feature type="signal peptide" evidence="1">
    <location>
        <begin position="1"/>
        <end position="20"/>
    </location>
</feature>
<comment type="caution">
    <text evidence="2">The sequence shown here is derived from an EMBL/GenBank/DDBJ whole genome shotgun (WGS) entry which is preliminary data.</text>
</comment>
<gene>
    <name evidence="2" type="ORF">GGQ80_000453</name>
</gene>